<dbReference type="EMBL" id="UINC01069552">
    <property type="protein sequence ID" value="SVC03013.1"/>
    <property type="molecule type" value="Genomic_DNA"/>
</dbReference>
<feature type="transmembrane region" description="Helical" evidence="1">
    <location>
        <begin position="36"/>
        <end position="55"/>
    </location>
</feature>
<protein>
    <submittedName>
        <fullName evidence="2">Uncharacterized protein</fullName>
    </submittedName>
</protein>
<dbReference type="AlphaFoldDB" id="A0A382IVT8"/>
<feature type="transmembrane region" description="Helical" evidence="1">
    <location>
        <begin position="7"/>
        <end position="30"/>
    </location>
</feature>
<gene>
    <name evidence="2" type="ORF">METZ01_LOCUS255867</name>
</gene>
<accession>A0A382IVT8</accession>
<feature type="non-terminal residue" evidence="2">
    <location>
        <position position="74"/>
    </location>
</feature>
<keyword evidence="1" id="KW-0812">Transmembrane</keyword>
<sequence>VNWIKRNLGWVAFIIWMLGTITDVIARYFYDKDLDPLLFTSFMVFATLQFVHELLNKEPKTQPWKIYSVLIISI</sequence>
<evidence type="ECO:0000313" key="2">
    <source>
        <dbReference type="EMBL" id="SVC03013.1"/>
    </source>
</evidence>
<keyword evidence="1" id="KW-1133">Transmembrane helix</keyword>
<name>A0A382IVT8_9ZZZZ</name>
<proteinExistence type="predicted"/>
<organism evidence="2">
    <name type="scientific">marine metagenome</name>
    <dbReference type="NCBI Taxonomy" id="408172"/>
    <lineage>
        <taxon>unclassified sequences</taxon>
        <taxon>metagenomes</taxon>
        <taxon>ecological metagenomes</taxon>
    </lineage>
</organism>
<evidence type="ECO:0000256" key="1">
    <source>
        <dbReference type="SAM" id="Phobius"/>
    </source>
</evidence>
<keyword evidence="1" id="KW-0472">Membrane</keyword>
<feature type="non-terminal residue" evidence="2">
    <location>
        <position position="1"/>
    </location>
</feature>
<reference evidence="2" key="1">
    <citation type="submission" date="2018-05" db="EMBL/GenBank/DDBJ databases">
        <authorList>
            <person name="Lanie J.A."/>
            <person name="Ng W.-L."/>
            <person name="Kazmierczak K.M."/>
            <person name="Andrzejewski T.M."/>
            <person name="Davidsen T.M."/>
            <person name="Wayne K.J."/>
            <person name="Tettelin H."/>
            <person name="Glass J.I."/>
            <person name="Rusch D."/>
            <person name="Podicherti R."/>
            <person name="Tsui H.-C.T."/>
            <person name="Winkler M.E."/>
        </authorList>
    </citation>
    <scope>NUCLEOTIDE SEQUENCE</scope>
</reference>